<gene>
    <name evidence="1" type="ORF">E3U44_00170</name>
</gene>
<name>A0A4P7BVJ0_9GAMM</name>
<accession>A0A4P7BVJ0</accession>
<dbReference type="KEGG" id="nwr:E3U44_00170"/>
<evidence type="ECO:0000313" key="1">
    <source>
        <dbReference type="EMBL" id="QBQ53094.1"/>
    </source>
</evidence>
<sequence length="60" mass="7100">MHTYKLIQLDFPAEAKVLYQKIIREIRLQRQSLRELSMVLDNALLEAKLKLIVEPSYSNQ</sequence>
<proteinExistence type="predicted"/>
<keyword evidence="2" id="KW-1185">Reference proteome</keyword>
<evidence type="ECO:0000313" key="2">
    <source>
        <dbReference type="Proteomes" id="UP000294325"/>
    </source>
</evidence>
<organism evidence="1 2">
    <name type="scientific">Nitrosococcus wardiae</name>
    <dbReference type="NCBI Taxonomy" id="1814290"/>
    <lineage>
        <taxon>Bacteria</taxon>
        <taxon>Pseudomonadati</taxon>
        <taxon>Pseudomonadota</taxon>
        <taxon>Gammaproteobacteria</taxon>
        <taxon>Chromatiales</taxon>
        <taxon>Chromatiaceae</taxon>
        <taxon>Nitrosococcus</taxon>
    </lineage>
</organism>
<dbReference type="EMBL" id="CP038033">
    <property type="protein sequence ID" value="QBQ53094.1"/>
    <property type="molecule type" value="Genomic_DNA"/>
</dbReference>
<dbReference type="Proteomes" id="UP000294325">
    <property type="component" value="Chromosome"/>
</dbReference>
<dbReference type="AlphaFoldDB" id="A0A4P7BVJ0"/>
<protein>
    <submittedName>
        <fullName evidence="1">Uncharacterized protein</fullName>
    </submittedName>
</protein>
<reference evidence="1 2" key="1">
    <citation type="submission" date="2019-03" db="EMBL/GenBank/DDBJ databases">
        <title>The genome sequence of Nitrosococcus wardiae strain D1FHST reveals the archetypal metabolic capacity of ammonia-oxidizing Gammaproteobacteria.</title>
        <authorList>
            <person name="Wang L."/>
            <person name="Lim C.K."/>
            <person name="Hanson T.E."/>
            <person name="Dang H."/>
            <person name="Klotz M.G."/>
        </authorList>
    </citation>
    <scope>NUCLEOTIDE SEQUENCE [LARGE SCALE GENOMIC DNA]</scope>
    <source>
        <strain evidence="1 2">D1FHS</strain>
    </source>
</reference>
<dbReference type="RefSeq" id="WP_134356112.1">
    <property type="nucleotide sequence ID" value="NZ_CP038033.1"/>
</dbReference>